<organism evidence="14 15">
    <name type="scientific">Micromonas commoda (strain RCC299 / NOUM17 / CCMP2709)</name>
    <name type="common">Picoplanktonic green alga</name>
    <dbReference type="NCBI Taxonomy" id="296587"/>
    <lineage>
        <taxon>Eukaryota</taxon>
        <taxon>Viridiplantae</taxon>
        <taxon>Chlorophyta</taxon>
        <taxon>Mamiellophyceae</taxon>
        <taxon>Mamiellales</taxon>
        <taxon>Mamiellaceae</taxon>
        <taxon>Micromonas</taxon>
    </lineage>
</organism>
<feature type="domain" description="Dynein attachment factor N-terminal" evidence="13">
    <location>
        <begin position="7"/>
        <end position="52"/>
    </location>
</feature>
<dbReference type="GO" id="GO:0003351">
    <property type="term" value="P:epithelial cilium movement involved in extracellular fluid movement"/>
    <property type="evidence" value="ECO:0007669"/>
    <property type="project" value="TreeGrafter"/>
</dbReference>
<dbReference type="PANTHER" id="PTHR28572:SF1">
    <property type="entry name" value="COILED-COIL DOMAIN-CONTAINING PROTEIN 103"/>
    <property type="match status" value="1"/>
</dbReference>
<sequence length="249" mass="26065">MSIPPKVSRELADAVQEDALRAARDEAKHRAVRQMEGYDVFKNMVAVAHLRPHNLPGDASHMTAADRAAARAPAFSFTPEGRASGPASTPGASTPLTPAADAASIRAPSSAAEFEKTWRRSCKSTDARWRYLGLVAGTREGRIAKLFRVEINGTVLSELVAALAAGYAGDGRSIRDDDEWAGARGARAIGERVRAFLAELATCGRFALAAKLMGSGAREAMRTLADALVANGAVDAGAAEALKSAYGCG</sequence>
<evidence type="ECO:0000256" key="7">
    <source>
        <dbReference type="ARBA" id="ARBA00022846"/>
    </source>
</evidence>
<feature type="domain" description="RNA-polymerase II-associated protein 3-like C-terminal" evidence="12">
    <location>
        <begin position="107"/>
        <end position="215"/>
    </location>
</feature>
<dbReference type="OMA" id="RQMEGYD"/>
<protein>
    <submittedName>
        <fullName evidence="14">Uncharacterized protein</fullName>
    </submittedName>
</protein>
<reference evidence="14 15" key="1">
    <citation type="journal article" date="2009" name="Science">
        <title>Green evolution and dynamic adaptations revealed by genomes of the marine picoeukaryotes Micromonas.</title>
        <authorList>
            <person name="Worden A.Z."/>
            <person name="Lee J.H."/>
            <person name="Mock T."/>
            <person name="Rouze P."/>
            <person name="Simmons M.P."/>
            <person name="Aerts A.L."/>
            <person name="Allen A.E."/>
            <person name="Cuvelier M.L."/>
            <person name="Derelle E."/>
            <person name="Everett M.V."/>
            <person name="Foulon E."/>
            <person name="Grimwood J."/>
            <person name="Gundlach H."/>
            <person name="Henrissat B."/>
            <person name="Napoli C."/>
            <person name="McDonald S.M."/>
            <person name="Parker M.S."/>
            <person name="Rombauts S."/>
            <person name="Salamov A."/>
            <person name="Von Dassow P."/>
            <person name="Badger J.H."/>
            <person name="Coutinho P.M."/>
            <person name="Demir E."/>
            <person name="Dubchak I."/>
            <person name="Gentemann C."/>
            <person name="Eikrem W."/>
            <person name="Gready J.E."/>
            <person name="John U."/>
            <person name="Lanier W."/>
            <person name="Lindquist E.A."/>
            <person name="Lucas S."/>
            <person name="Mayer K.F."/>
            <person name="Moreau H."/>
            <person name="Not F."/>
            <person name="Otillar R."/>
            <person name="Panaud O."/>
            <person name="Pangilinan J."/>
            <person name="Paulsen I."/>
            <person name="Piegu B."/>
            <person name="Poliakov A."/>
            <person name="Robbens S."/>
            <person name="Schmutz J."/>
            <person name="Toulza E."/>
            <person name="Wyss T."/>
            <person name="Zelensky A."/>
            <person name="Zhou K."/>
            <person name="Armbrust E.V."/>
            <person name="Bhattacharya D."/>
            <person name="Goodenough U.W."/>
            <person name="Van de Peer Y."/>
            <person name="Grigoriev I.V."/>
        </authorList>
    </citation>
    <scope>NUCLEOTIDE SEQUENCE [LARGE SCALE GENOMIC DNA]</scope>
    <source>
        <strain evidence="15">RCC299 / NOUM17</strain>
    </source>
</reference>
<evidence type="ECO:0000256" key="1">
    <source>
        <dbReference type="ARBA" id="ARBA00004048"/>
    </source>
</evidence>
<evidence type="ECO:0000256" key="9">
    <source>
        <dbReference type="ARBA" id="ARBA00023273"/>
    </source>
</evidence>
<comment type="function">
    <text evidence="1">Dynein-attachment factor required for cilia motility.</text>
</comment>
<keyword evidence="5" id="KW-0963">Cytoplasm</keyword>
<evidence type="ECO:0000256" key="6">
    <source>
        <dbReference type="ARBA" id="ARBA00022794"/>
    </source>
</evidence>
<evidence type="ECO:0000256" key="2">
    <source>
        <dbReference type="ARBA" id="ARBA00004230"/>
    </source>
</evidence>
<keyword evidence="8" id="KW-0969">Cilium</keyword>
<evidence type="ECO:0000313" key="14">
    <source>
        <dbReference type="EMBL" id="ACO61979.1"/>
    </source>
</evidence>
<evidence type="ECO:0000259" key="12">
    <source>
        <dbReference type="Pfam" id="PF13877"/>
    </source>
</evidence>
<dbReference type="AlphaFoldDB" id="C1E2V3"/>
<evidence type="ECO:0000313" key="15">
    <source>
        <dbReference type="Proteomes" id="UP000002009"/>
    </source>
</evidence>
<dbReference type="RefSeq" id="XP_002500721.1">
    <property type="nucleotide sequence ID" value="XM_002500675.1"/>
</dbReference>
<dbReference type="InParanoid" id="C1E2V3"/>
<dbReference type="KEGG" id="mis:MICPUN_57378"/>
<name>C1E2V3_MICCC</name>
<dbReference type="GO" id="GO:0007368">
    <property type="term" value="P:determination of left/right symmetry"/>
    <property type="evidence" value="ECO:0007669"/>
    <property type="project" value="TreeGrafter"/>
</dbReference>
<dbReference type="GeneID" id="8241912"/>
<dbReference type="STRING" id="296587.C1E2V3"/>
<dbReference type="EMBL" id="CP001324">
    <property type="protein sequence ID" value="ACO61979.1"/>
    <property type="molecule type" value="Genomic_DNA"/>
</dbReference>
<dbReference type="GO" id="GO:0005576">
    <property type="term" value="C:extracellular region"/>
    <property type="evidence" value="ECO:0007669"/>
    <property type="project" value="GOC"/>
</dbReference>
<evidence type="ECO:0000256" key="10">
    <source>
        <dbReference type="ARBA" id="ARBA00049986"/>
    </source>
</evidence>
<dbReference type="PANTHER" id="PTHR28572">
    <property type="entry name" value="COILED-COIL DOMAIN-CONTAINING PROTEIN 103"/>
    <property type="match status" value="1"/>
</dbReference>
<comment type="subunit">
    <text evidence="4">Homodimer.</text>
</comment>
<dbReference type="InterPro" id="IPR042422">
    <property type="entry name" value="CC103"/>
</dbReference>
<comment type="subcellular location">
    <subcellularLocation>
        <location evidence="2">Cell projection</location>
        <location evidence="2">Cilium</location>
        <location evidence="2">Flagellum</location>
    </subcellularLocation>
    <subcellularLocation>
        <location evidence="3">Cytoplasm</location>
    </subcellularLocation>
</comment>
<evidence type="ECO:0000259" key="13">
    <source>
        <dbReference type="Pfam" id="PF15867"/>
    </source>
</evidence>
<dbReference type="Proteomes" id="UP000002009">
    <property type="component" value="Chromosome 3"/>
</dbReference>
<dbReference type="GO" id="GO:0036157">
    <property type="term" value="C:outer dynein arm"/>
    <property type="evidence" value="ECO:0007669"/>
    <property type="project" value="InterPro"/>
</dbReference>
<feature type="compositionally biased region" description="Polar residues" evidence="11">
    <location>
        <begin position="86"/>
        <end position="96"/>
    </location>
</feature>
<evidence type="ECO:0000256" key="11">
    <source>
        <dbReference type="SAM" id="MobiDB-lite"/>
    </source>
</evidence>
<evidence type="ECO:0000256" key="5">
    <source>
        <dbReference type="ARBA" id="ARBA00022490"/>
    </source>
</evidence>
<dbReference type="Pfam" id="PF15867">
    <property type="entry name" value="Dynein_attach_N"/>
    <property type="match status" value="1"/>
</dbReference>
<evidence type="ECO:0000256" key="8">
    <source>
        <dbReference type="ARBA" id="ARBA00023069"/>
    </source>
</evidence>
<keyword evidence="15" id="KW-1185">Reference proteome</keyword>
<keyword evidence="7" id="KW-0282">Flagellum</keyword>
<evidence type="ECO:0000256" key="4">
    <source>
        <dbReference type="ARBA" id="ARBA00011738"/>
    </source>
</evidence>
<dbReference type="eggNOG" id="ENOG502S3J2">
    <property type="taxonomic scope" value="Eukaryota"/>
</dbReference>
<dbReference type="InterPro" id="IPR031733">
    <property type="entry name" value="Dynein_attach_N"/>
</dbReference>
<dbReference type="GO" id="GO:0031514">
    <property type="term" value="C:motile cilium"/>
    <property type="evidence" value="ECO:0007669"/>
    <property type="project" value="UniProtKB-SubCell"/>
</dbReference>
<proteinExistence type="inferred from homology"/>
<comment type="similarity">
    <text evidence="10">Belongs to the DNAAF19/PR46b family.</text>
</comment>
<dbReference type="OrthoDB" id="447931at2759"/>
<keyword evidence="9" id="KW-0966">Cell projection</keyword>
<feature type="region of interest" description="Disordered" evidence="11">
    <location>
        <begin position="77"/>
        <end position="108"/>
    </location>
</feature>
<dbReference type="Pfam" id="PF13877">
    <property type="entry name" value="RPAP3_C"/>
    <property type="match status" value="1"/>
</dbReference>
<evidence type="ECO:0000256" key="3">
    <source>
        <dbReference type="ARBA" id="ARBA00004496"/>
    </source>
</evidence>
<keyword evidence="6" id="KW-0970">Cilium biogenesis/degradation</keyword>
<dbReference type="GO" id="GO:0036159">
    <property type="term" value="P:inner dynein arm assembly"/>
    <property type="evidence" value="ECO:0007669"/>
    <property type="project" value="TreeGrafter"/>
</dbReference>
<gene>
    <name evidence="14" type="ORF">MICPUN_57378</name>
</gene>
<dbReference type="InterPro" id="IPR025986">
    <property type="entry name" value="RPAP3-like_C"/>
</dbReference>
<accession>C1E2V3</accession>